<evidence type="ECO:0000313" key="7">
    <source>
        <dbReference type="EMBL" id="RMI25333.1"/>
    </source>
</evidence>
<dbReference type="RefSeq" id="WP_120639171.1">
    <property type="nucleotide sequence ID" value="NZ_RAQU01000094.1"/>
</dbReference>
<dbReference type="Proteomes" id="UP000274097">
    <property type="component" value="Unassembled WGS sequence"/>
</dbReference>
<dbReference type="CDD" id="cd07989">
    <property type="entry name" value="LPLAT_AGPAT-like"/>
    <property type="match status" value="1"/>
</dbReference>
<keyword evidence="4" id="KW-0472">Membrane</keyword>
<keyword evidence="3 6" id="KW-0012">Acyltransferase</keyword>
<name>A0A3A9JF24_9PROT</name>
<proteinExistence type="predicted"/>
<dbReference type="SMART" id="SM00563">
    <property type="entry name" value="PlsC"/>
    <property type="match status" value="1"/>
</dbReference>
<keyword evidence="8" id="KW-1185">Reference proteome</keyword>
<feature type="transmembrane region" description="Helical" evidence="4">
    <location>
        <begin position="20"/>
        <end position="39"/>
    </location>
</feature>
<dbReference type="PANTHER" id="PTHR10434">
    <property type="entry name" value="1-ACYL-SN-GLYCEROL-3-PHOSPHATE ACYLTRANSFERASE"/>
    <property type="match status" value="1"/>
</dbReference>
<evidence type="ECO:0000313" key="6">
    <source>
        <dbReference type="EMBL" id="RKK03293.1"/>
    </source>
</evidence>
<dbReference type="PANTHER" id="PTHR10434:SF40">
    <property type="entry name" value="1-ACYL-SN-GLYCEROL-3-PHOSPHATE ACYLTRANSFERASE"/>
    <property type="match status" value="1"/>
</dbReference>
<keyword evidence="2 6" id="KW-0808">Transferase</keyword>
<evidence type="ECO:0000313" key="8">
    <source>
        <dbReference type="Proteomes" id="UP000274097"/>
    </source>
</evidence>
<accession>A0A3A9JF24</accession>
<gene>
    <name evidence="6" type="ORF">D6Z83_15390</name>
    <name evidence="7" type="ORF">EBE87_09310</name>
</gene>
<evidence type="ECO:0000256" key="3">
    <source>
        <dbReference type="ARBA" id="ARBA00023315"/>
    </source>
</evidence>
<dbReference type="FunCoup" id="A0A3A9JF24">
    <property type="interactions" value="377"/>
</dbReference>
<feature type="domain" description="Phospholipid/glycerol acyltransferase" evidence="5">
    <location>
        <begin position="80"/>
        <end position="194"/>
    </location>
</feature>
<evidence type="ECO:0000256" key="4">
    <source>
        <dbReference type="SAM" id="Phobius"/>
    </source>
</evidence>
<dbReference type="GO" id="GO:0003841">
    <property type="term" value="F:1-acylglycerol-3-phosphate O-acyltransferase activity"/>
    <property type="evidence" value="ECO:0007669"/>
    <property type="project" value="TreeGrafter"/>
</dbReference>
<organism evidence="6 9">
    <name type="scientific">Teichococcus wenyumeiae</name>
    <dbReference type="NCBI Taxonomy" id="2478470"/>
    <lineage>
        <taxon>Bacteria</taxon>
        <taxon>Pseudomonadati</taxon>
        <taxon>Pseudomonadota</taxon>
        <taxon>Alphaproteobacteria</taxon>
        <taxon>Acetobacterales</taxon>
        <taxon>Roseomonadaceae</taxon>
        <taxon>Roseomonas</taxon>
    </lineage>
</organism>
<keyword evidence="4" id="KW-0812">Transmembrane</keyword>
<keyword evidence="4" id="KW-1133">Transmembrane helix</keyword>
<dbReference type="InterPro" id="IPR002123">
    <property type="entry name" value="Plipid/glycerol_acylTrfase"/>
</dbReference>
<protein>
    <submittedName>
        <fullName evidence="6">1-acyl-sn-glycerol-3-phosphate acyltransferase</fullName>
    </submittedName>
</protein>
<dbReference type="EMBL" id="RAQU01000094">
    <property type="protein sequence ID" value="RKK03293.1"/>
    <property type="molecule type" value="Genomic_DNA"/>
</dbReference>
<dbReference type="Proteomes" id="UP000278036">
    <property type="component" value="Unassembled WGS sequence"/>
</dbReference>
<evidence type="ECO:0000256" key="2">
    <source>
        <dbReference type="ARBA" id="ARBA00022679"/>
    </source>
</evidence>
<comment type="caution">
    <text evidence="6">The sequence shown here is derived from an EMBL/GenBank/DDBJ whole genome shotgun (WGS) entry which is preliminary data.</text>
</comment>
<dbReference type="GO" id="GO:0006654">
    <property type="term" value="P:phosphatidic acid biosynthetic process"/>
    <property type="evidence" value="ECO:0007669"/>
    <property type="project" value="TreeGrafter"/>
</dbReference>
<dbReference type="EMBL" id="RFLX01000005">
    <property type="protein sequence ID" value="RMI25333.1"/>
    <property type="molecule type" value="Genomic_DNA"/>
</dbReference>
<dbReference type="SUPFAM" id="SSF69593">
    <property type="entry name" value="Glycerol-3-phosphate (1)-acyltransferase"/>
    <property type="match status" value="1"/>
</dbReference>
<dbReference type="InParanoid" id="A0A3A9JF24"/>
<evidence type="ECO:0000256" key="1">
    <source>
        <dbReference type="ARBA" id="ARBA00005189"/>
    </source>
</evidence>
<reference evidence="6 9" key="1">
    <citation type="submission" date="2018-09" db="EMBL/GenBank/DDBJ databases">
        <title>Roseomonas sp. nov., isolated from feces of Tibetan antelopes in the Qinghai-Tibet plateau, China.</title>
        <authorList>
            <person name="Tian Z."/>
        </authorList>
    </citation>
    <scope>NUCLEOTIDE SEQUENCE [LARGE SCALE GENOMIC DNA]</scope>
    <source>
        <strain evidence="7 8">Z23</strain>
        <strain evidence="6 9">Z24</strain>
    </source>
</reference>
<dbReference type="AlphaFoldDB" id="A0A3A9JF24"/>
<comment type="pathway">
    <text evidence="1">Lipid metabolism.</text>
</comment>
<evidence type="ECO:0000313" key="9">
    <source>
        <dbReference type="Proteomes" id="UP000278036"/>
    </source>
</evidence>
<dbReference type="Pfam" id="PF01553">
    <property type="entry name" value="Acyltransferase"/>
    <property type="match status" value="1"/>
</dbReference>
<dbReference type="OrthoDB" id="5290997at2"/>
<evidence type="ECO:0000259" key="5">
    <source>
        <dbReference type="SMART" id="SM00563"/>
    </source>
</evidence>
<sequence>MNPEPPASLLVLLRSALFNLLFFGLTAGCVTLGMLMLPLSRRLIRRYVQGWAKLMLWLLRVVCGIHVRVTGREHLPTGPAVLAAKHQSAFDTIVWLALLPDPVYVLKQELLRIPVWGTLARKYGAVAVDRAGGANALKRMVREAGAAAAEGSQIIIFPEGTRTSPGQRVPYLPGVVALGAAVGRPIIPAATDSGVFWGRRSFAKYPGTLTVAVLPPLPEGLPRAKLLAQMQEAIESESLRLLPANYPLPVDNSVG</sequence>